<organism evidence="7 8">
    <name type="scientific">Cyphellophora europaea (strain CBS 101466)</name>
    <name type="common">Phialophora europaea</name>
    <dbReference type="NCBI Taxonomy" id="1220924"/>
    <lineage>
        <taxon>Eukaryota</taxon>
        <taxon>Fungi</taxon>
        <taxon>Dikarya</taxon>
        <taxon>Ascomycota</taxon>
        <taxon>Pezizomycotina</taxon>
        <taxon>Eurotiomycetes</taxon>
        <taxon>Chaetothyriomycetidae</taxon>
        <taxon>Chaetothyriales</taxon>
        <taxon>Cyphellophoraceae</taxon>
        <taxon>Cyphellophora</taxon>
    </lineage>
</organism>
<dbReference type="GO" id="GO:0050660">
    <property type="term" value="F:flavin adenine dinucleotide binding"/>
    <property type="evidence" value="ECO:0007669"/>
    <property type="project" value="InterPro"/>
</dbReference>
<dbReference type="InterPro" id="IPR036188">
    <property type="entry name" value="FAD/NAD-bd_sf"/>
</dbReference>
<dbReference type="GeneID" id="19969986"/>
<evidence type="ECO:0000256" key="4">
    <source>
        <dbReference type="RuleBase" id="RU003968"/>
    </source>
</evidence>
<comment type="cofactor">
    <cofactor evidence="3">
        <name>FAD</name>
        <dbReference type="ChEBI" id="CHEBI:57692"/>
    </cofactor>
</comment>
<dbReference type="eggNOG" id="KOG1238">
    <property type="taxonomic scope" value="Eukaryota"/>
</dbReference>
<dbReference type="EMBL" id="KB822718">
    <property type="protein sequence ID" value="ETN43488.1"/>
    <property type="molecule type" value="Genomic_DNA"/>
</dbReference>
<dbReference type="STRING" id="1220924.W2S630"/>
<evidence type="ECO:0000256" key="1">
    <source>
        <dbReference type="ARBA" id="ARBA00010790"/>
    </source>
</evidence>
<dbReference type="PANTHER" id="PTHR11552:SF134">
    <property type="entry name" value="GLUCOSE-METHANOL-CHOLINE OXIDOREDUCTASE N-TERMINAL DOMAIN-CONTAINING PROTEIN"/>
    <property type="match status" value="1"/>
</dbReference>
<dbReference type="Proteomes" id="UP000030752">
    <property type="component" value="Unassembled WGS sequence"/>
</dbReference>
<keyword evidence="4" id="KW-0285">Flavoprotein</keyword>
<evidence type="ECO:0000256" key="3">
    <source>
        <dbReference type="PIRSR" id="PIRSR000137-2"/>
    </source>
</evidence>
<accession>W2S630</accession>
<dbReference type="InterPro" id="IPR000172">
    <property type="entry name" value="GMC_OxRdtase_N"/>
</dbReference>
<feature type="domain" description="Glucose-methanol-choline oxidoreductase N-terminal" evidence="6">
    <location>
        <begin position="263"/>
        <end position="277"/>
    </location>
</feature>
<evidence type="ECO:0000259" key="5">
    <source>
        <dbReference type="PROSITE" id="PS00623"/>
    </source>
</evidence>
<dbReference type="AlphaFoldDB" id="W2S630"/>
<gene>
    <name evidence="7" type="ORF">HMPREF1541_02647</name>
</gene>
<dbReference type="PANTHER" id="PTHR11552">
    <property type="entry name" value="GLUCOSE-METHANOL-CHOLINE GMC OXIDOREDUCTASE"/>
    <property type="match status" value="1"/>
</dbReference>
<dbReference type="Gene3D" id="3.50.50.60">
    <property type="entry name" value="FAD/NAD(P)-binding domain"/>
    <property type="match status" value="1"/>
</dbReference>
<feature type="binding site" evidence="3">
    <location>
        <position position="231"/>
    </location>
    <ligand>
        <name>FAD</name>
        <dbReference type="ChEBI" id="CHEBI:57692"/>
    </ligand>
</feature>
<dbReference type="Gene3D" id="3.30.560.10">
    <property type="entry name" value="Glucose Oxidase, domain 3"/>
    <property type="match status" value="1"/>
</dbReference>
<name>W2S630_CYPE1</name>
<dbReference type="SUPFAM" id="SSF54373">
    <property type="entry name" value="FAD-linked reductases, C-terminal domain"/>
    <property type="match status" value="1"/>
</dbReference>
<dbReference type="PROSITE" id="PS00623">
    <property type="entry name" value="GMC_OXRED_1"/>
    <property type="match status" value="1"/>
</dbReference>
<feature type="active site" description="Proton acceptor" evidence="2">
    <location>
        <position position="543"/>
    </location>
</feature>
<dbReference type="RefSeq" id="XP_008715224.1">
    <property type="nucleotide sequence ID" value="XM_008717002.1"/>
</dbReference>
<dbReference type="InParanoid" id="W2S630"/>
<feature type="active site" description="Proton donor" evidence="2">
    <location>
        <position position="500"/>
    </location>
</feature>
<dbReference type="InterPro" id="IPR012132">
    <property type="entry name" value="GMC_OxRdtase"/>
</dbReference>
<keyword evidence="3 4" id="KW-0274">FAD</keyword>
<dbReference type="Pfam" id="PF05199">
    <property type="entry name" value="GMC_oxred_C"/>
    <property type="match status" value="1"/>
</dbReference>
<feature type="domain" description="Glucose-methanol-choline oxidoreductase N-terminal" evidence="5">
    <location>
        <begin position="87"/>
        <end position="110"/>
    </location>
</feature>
<dbReference type="VEuPathDB" id="FungiDB:HMPREF1541_02647"/>
<comment type="similarity">
    <text evidence="1 4">Belongs to the GMC oxidoreductase family.</text>
</comment>
<evidence type="ECO:0000259" key="6">
    <source>
        <dbReference type="PROSITE" id="PS00624"/>
    </source>
</evidence>
<keyword evidence="8" id="KW-1185">Reference proteome</keyword>
<dbReference type="Pfam" id="PF00732">
    <property type="entry name" value="GMC_oxred_N"/>
    <property type="match status" value="1"/>
</dbReference>
<dbReference type="HOGENOM" id="CLU_002865_6_3_1"/>
<dbReference type="OrthoDB" id="269227at2759"/>
<evidence type="ECO:0000313" key="7">
    <source>
        <dbReference type="EMBL" id="ETN43488.1"/>
    </source>
</evidence>
<feature type="binding site" evidence="3">
    <location>
        <begin position="499"/>
        <end position="500"/>
    </location>
    <ligand>
        <name>FAD</name>
        <dbReference type="ChEBI" id="CHEBI:57692"/>
    </ligand>
</feature>
<evidence type="ECO:0000313" key="8">
    <source>
        <dbReference type="Proteomes" id="UP000030752"/>
    </source>
</evidence>
<reference evidence="7 8" key="1">
    <citation type="submission" date="2013-03" db="EMBL/GenBank/DDBJ databases">
        <title>The Genome Sequence of Phialophora europaea CBS 101466.</title>
        <authorList>
            <consortium name="The Broad Institute Genomics Platform"/>
            <person name="Cuomo C."/>
            <person name="de Hoog S."/>
            <person name="Gorbushina A."/>
            <person name="Walker B."/>
            <person name="Young S.K."/>
            <person name="Zeng Q."/>
            <person name="Gargeya S."/>
            <person name="Fitzgerald M."/>
            <person name="Haas B."/>
            <person name="Abouelleil A."/>
            <person name="Allen A.W."/>
            <person name="Alvarado L."/>
            <person name="Arachchi H.M."/>
            <person name="Berlin A.M."/>
            <person name="Chapman S.B."/>
            <person name="Gainer-Dewar J."/>
            <person name="Goldberg J."/>
            <person name="Griggs A."/>
            <person name="Gujja S."/>
            <person name="Hansen M."/>
            <person name="Howarth C."/>
            <person name="Imamovic A."/>
            <person name="Ireland A."/>
            <person name="Larimer J."/>
            <person name="McCowan C."/>
            <person name="Murphy C."/>
            <person name="Pearson M."/>
            <person name="Poon T.W."/>
            <person name="Priest M."/>
            <person name="Roberts A."/>
            <person name="Saif S."/>
            <person name="Shea T."/>
            <person name="Sisk P."/>
            <person name="Sykes S."/>
            <person name="Wortman J."/>
            <person name="Nusbaum C."/>
            <person name="Birren B."/>
        </authorList>
    </citation>
    <scope>NUCLEOTIDE SEQUENCE [LARGE SCALE GENOMIC DNA]</scope>
    <source>
        <strain evidence="7 8">CBS 101466</strain>
    </source>
</reference>
<dbReference type="PIRSF" id="PIRSF000137">
    <property type="entry name" value="Alcohol_oxidase"/>
    <property type="match status" value="1"/>
</dbReference>
<evidence type="ECO:0000256" key="2">
    <source>
        <dbReference type="PIRSR" id="PIRSR000137-1"/>
    </source>
</evidence>
<dbReference type="SUPFAM" id="SSF51905">
    <property type="entry name" value="FAD/NAD(P)-binding domain"/>
    <property type="match status" value="1"/>
</dbReference>
<dbReference type="GO" id="GO:0016614">
    <property type="term" value="F:oxidoreductase activity, acting on CH-OH group of donors"/>
    <property type="evidence" value="ECO:0007669"/>
    <property type="project" value="InterPro"/>
</dbReference>
<proteinExistence type="inferred from homology"/>
<protein>
    <recommendedName>
        <fullName evidence="5 6">Glucose-methanol-choline oxidoreductase N-terminal domain-containing protein</fullName>
    </recommendedName>
</protein>
<dbReference type="InterPro" id="IPR007867">
    <property type="entry name" value="GMC_OxRtase_C"/>
</dbReference>
<dbReference type="PROSITE" id="PS00624">
    <property type="entry name" value="GMC_OXRED_2"/>
    <property type="match status" value="1"/>
</dbReference>
<sequence length="566" mass="62219">MASPSEPKYEFIVVGAGPAGCVIAWRLASSAARPKVLLIEAGGDNAGTANRVDAERWIHRMSPGQNWGYQSIPQEHLGGTVIPLDRGKGLGGSSAINFSCWTIGPKDDHDEIAELVGDDEWKWSNAQPRYKRIETYHAPSGLDGYLEPNLADHGHQGPLNIGFPATWERTLEPLLESGIQYGMKKNVDPNNGEPIGMGIVASTAYSGHRTTAADFLVGAPSNLHVLTSTQVARVIFEGQTAVGVETLESANLFASKEVILSCGSLDTPKILMHSGIGPEDQLNKYGIQVLQHNANVGQHMMDHHHLTLNYLRADHTTTRHTYYRSKQLQAAARAQWEKDGTGPLSEIGTGLGIAYLKLDRMYETKEFQELDAKTQAFLKRPNVPLWELLVNGASPAHFIDPENAPAMTTMFIFVMNTQSRGTVTLQSSRPEEPLVYDEGFFSHPYDRRLAIEMTREALKFVESPAFSKDTVGVLGPELPASASEEQILDAWRKGTGSTWHMSGTARMGRNAETAVVDNTFRVFGVDKLRISDMSVYPLLPNNHTQTSAYLVGLMLGDKLVDEYHLE</sequence>